<dbReference type="Pfam" id="PF13541">
    <property type="entry name" value="ChlI"/>
    <property type="match status" value="1"/>
</dbReference>
<accession>A0A1G1UZH8</accession>
<evidence type="ECO:0000313" key="16">
    <source>
        <dbReference type="Proteomes" id="UP000177967"/>
    </source>
</evidence>
<keyword evidence="6 13" id="KW-0862">Zinc</keyword>
<evidence type="ECO:0000256" key="3">
    <source>
        <dbReference type="ARBA" id="ARBA00022763"/>
    </source>
</evidence>
<dbReference type="InterPro" id="IPR004504">
    <property type="entry name" value="DNA_repair_RadA"/>
</dbReference>
<dbReference type="Pfam" id="PF06745">
    <property type="entry name" value="ATPase"/>
    <property type="match status" value="1"/>
</dbReference>
<evidence type="ECO:0000256" key="9">
    <source>
        <dbReference type="ARBA" id="ARBA00023125"/>
    </source>
</evidence>
<dbReference type="HAMAP" id="MF_01498">
    <property type="entry name" value="RadA_bact"/>
    <property type="match status" value="1"/>
</dbReference>
<dbReference type="SUPFAM" id="SSF52540">
    <property type="entry name" value="P-loop containing nucleoside triphosphate hydrolases"/>
    <property type="match status" value="1"/>
</dbReference>
<dbReference type="GO" id="GO:0005829">
    <property type="term" value="C:cytosol"/>
    <property type="evidence" value="ECO:0007669"/>
    <property type="project" value="TreeGrafter"/>
</dbReference>
<dbReference type="PANTHER" id="PTHR32472:SF10">
    <property type="entry name" value="DNA REPAIR PROTEIN RADA-LIKE PROTEIN"/>
    <property type="match status" value="1"/>
</dbReference>
<keyword evidence="3 11" id="KW-0227">DNA damage</keyword>
<comment type="function">
    <text evidence="13">DNA-dependent ATPase involved in processing of recombination intermediates, plays a role in repairing DNA breaks. Stimulates the branch migration of RecA-mediated strand transfer reactions, allowing the 3' invading strand to extend heteroduplex DNA faster. Binds ssDNA in the presence of ADP but not other nucleotides, has ATPase activity that is stimulated by ssDNA and various branched DNA structures, but inhibited by SSB. Does not have RecA's homology-searching function.</text>
</comment>
<dbReference type="SUPFAM" id="SSF54211">
    <property type="entry name" value="Ribosomal protein S5 domain 2-like"/>
    <property type="match status" value="1"/>
</dbReference>
<dbReference type="PANTHER" id="PTHR32472">
    <property type="entry name" value="DNA REPAIR PROTEIN RADA"/>
    <property type="match status" value="1"/>
</dbReference>
<dbReference type="GO" id="GO:0016787">
    <property type="term" value="F:hydrolase activity"/>
    <property type="evidence" value="ECO:0007669"/>
    <property type="project" value="UniProtKB-KW"/>
</dbReference>
<dbReference type="InterPro" id="IPR014774">
    <property type="entry name" value="KaiC-like_dom"/>
</dbReference>
<dbReference type="NCBIfam" id="TIGR00416">
    <property type="entry name" value="sms"/>
    <property type="match status" value="1"/>
</dbReference>
<name>A0A1G1UZH8_9BACT</name>
<dbReference type="SMART" id="SM00382">
    <property type="entry name" value="AAA"/>
    <property type="match status" value="1"/>
</dbReference>
<protein>
    <recommendedName>
        <fullName evidence="11 12">DNA repair protein RadA</fullName>
    </recommendedName>
</protein>
<evidence type="ECO:0000256" key="11">
    <source>
        <dbReference type="HAMAP-Rule" id="MF_01498"/>
    </source>
</evidence>
<feature type="short sequence motif" description="RadA KNRFG motif" evidence="11">
    <location>
        <begin position="270"/>
        <end position="274"/>
    </location>
</feature>
<reference evidence="15 16" key="1">
    <citation type="journal article" date="2016" name="Nat. Commun.">
        <title>Thousands of microbial genomes shed light on interconnected biogeochemical processes in an aquifer system.</title>
        <authorList>
            <person name="Anantharaman K."/>
            <person name="Brown C.T."/>
            <person name="Hug L.A."/>
            <person name="Sharon I."/>
            <person name="Castelle C.J."/>
            <person name="Probst A.J."/>
            <person name="Thomas B.C."/>
            <person name="Singh A."/>
            <person name="Wilkins M.J."/>
            <person name="Karaoz U."/>
            <person name="Brodie E.L."/>
            <person name="Williams K.H."/>
            <person name="Hubbard S.S."/>
            <person name="Banfield J.F."/>
        </authorList>
    </citation>
    <scope>NUCLEOTIDE SEQUENCE [LARGE SCALE GENOMIC DNA]</scope>
</reference>
<comment type="caution">
    <text evidence="15">The sequence shown here is derived from an EMBL/GenBank/DDBJ whole genome shotgun (WGS) entry which is preliminary data.</text>
</comment>
<comment type="similarity">
    <text evidence="11 13">Belongs to the RecA family. RadA subfamily.</text>
</comment>
<evidence type="ECO:0000256" key="1">
    <source>
        <dbReference type="ARBA" id="ARBA00022723"/>
    </source>
</evidence>
<dbReference type="CDD" id="cd01121">
    <property type="entry name" value="RadA_SMS_N"/>
    <property type="match status" value="1"/>
</dbReference>
<evidence type="ECO:0000256" key="6">
    <source>
        <dbReference type="ARBA" id="ARBA00022833"/>
    </source>
</evidence>
<comment type="function">
    <text evidence="11">Plays a role in repairing double-strand DNA breaks, probably involving stabilizing or processing branched DNA or blocked replication forks.</text>
</comment>
<evidence type="ECO:0000256" key="13">
    <source>
        <dbReference type="RuleBase" id="RU003555"/>
    </source>
</evidence>
<feature type="region of interest" description="Lon-protease-like" evidence="11">
    <location>
        <begin position="376"/>
        <end position="466"/>
    </location>
</feature>
<dbReference type="AlphaFoldDB" id="A0A1G1UZH8"/>
<keyword evidence="2 11" id="KW-0547">Nucleotide-binding</keyword>
<evidence type="ECO:0000256" key="5">
    <source>
        <dbReference type="ARBA" id="ARBA00022801"/>
    </source>
</evidence>
<evidence type="ECO:0000313" key="15">
    <source>
        <dbReference type="EMBL" id="OGY08557.1"/>
    </source>
</evidence>
<dbReference type="GO" id="GO:0005524">
    <property type="term" value="F:ATP binding"/>
    <property type="evidence" value="ECO:0007669"/>
    <property type="project" value="UniProtKB-UniRule"/>
</dbReference>
<feature type="domain" description="RecA family profile 1" evidence="14">
    <location>
        <begin position="67"/>
        <end position="233"/>
    </location>
</feature>
<dbReference type="GO" id="GO:0008270">
    <property type="term" value="F:zinc ion binding"/>
    <property type="evidence" value="ECO:0007669"/>
    <property type="project" value="UniProtKB-KW"/>
</dbReference>
<dbReference type="Gene3D" id="3.40.50.300">
    <property type="entry name" value="P-loop containing nucleotide triphosphate hydrolases"/>
    <property type="match status" value="1"/>
</dbReference>
<dbReference type="GO" id="GO:0000725">
    <property type="term" value="P:recombinational repair"/>
    <property type="evidence" value="ECO:0007669"/>
    <property type="project" value="UniProtKB-UniRule"/>
</dbReference>
<evidence type="ECO:0000259" key="14">
    <source>
        <dbReference type="PROSITE" id="PS50162"/>
    </source>
</evidence>
<evidence type="ECO:0000256" key="4">
    <source>
        <dbReference type="ARBA" id="ARBA00022771"/>
    </source>
</evidence>
<comment type="domain">
    <text evidence="11">The middle region has homology to RecA with ATPase motifs including the RadA KNRFG motif, while the C-terminus is homologous to Lon protease.</text>
</comment>
<dbReference type="InterPro" id="IPR027417">
    <property type="entry name" value="P-loop_NTPase"/>
</dbReference>
<dbReference type="EMBL" id="MHBW01000025">
    <property type="protein sequence ID" value="OGY08557.1"/>
    <property type="molecule type" value="Genomic_DNA"/>
</dbReference>
<sequence length="466" mass="50151">MPKSTSQYVCQNCGFVTPKWVGKCPSCGTWNSMVETVISTRTKRTVRSAQGRKAELVQLTSIKKETHGQRTSTKITELDRVLGGGIVSGMVTLVAGEPGIGKSTLLLQLASNVEGNVVYVAGEESATQIANRAARLGIANPNIQILEETDVDQIIETVSSDVWRVMGALEKKNSHTSPITHHPSLLIIDSIQTLTTTDLTGIAGAVGQVRESAGRLTAWAKRNSVPMFIVGHVTKEGTIAGPRVLEHMVDTVIWFEGERREQLRIVRAMKNRFGPTDEVGIFSMEESGLKEVDNPSNLFLGPLSTQGSAGQSRPSGSVITAIMEGTRPMLVEIQALVAPTKLAFPRRTSSGIDQRRLELIIAVLGRRVGIPLWDYDIYVNVAGGLKIEEPGADLAVALAIASAFKDKPLRVGTFAVGEVGLLGEIREVAQTERRTKEAKRLGFSTPITAKDSSTLSQAVGKYLATG</sequence>
<dbReference type="InterPro" id="IPR014721">
    <property type="entry name" value="Ribsml_uS5_D2-typ_fold_subgr"/>
</dbReference>
<keyword evidence="8 11" id="KW-0346">Stress response</keyword>
<evidence type="ECO:0000256" key="2">
    <source>
        <dbReference type="ARBA" id="ARBA00022741"/>
    </source>
</evidence>
<dbReference type="PROSITE" id="PS50162">
    <property type="entry name" value="RECA_2"/>
    <property type="match status" value="1"/>
</dbReference>
<dbReference type="STRING" id="1797513.A2782_03970"/>
<keyword evidence="10 11" id="KW-0234">DNA repair</keyword>
<evidence type="ECO:0000256" key="12">
    <source>
        <dbReference type="NCBIfam" id="TIGR00416"/>
    </source>
</evidence>
<organism evidence="15 16">
    <name type="scientific">Candidatus Blackburnbacteria bacterium RIFCSPHIGHO2_01_FULL_43_15b</name>
    <dbReference type="NCBI Taxonomy" id="1797513"/>
    <lineage>
        <taxon>Bacteria</taxon>
        <taxon>Candidatus Blackburniibacteriota</taxon>
    </lineage>
</organism>
<feature type="binding site" evidence="11">
    <location>
        <begin position="96"/>
        <end position="103"/>
    </location>
    <ligand>
        <name>ATP</name>
        <dbReference type="ChEBI" id="CHEBI:30616"/>
    </ligand>
</feature>
<dbReference type="InterPro" id="IPR020588">
    <property type="entry name" value="RecA_ATP-bd"/>
</dbReference>
<gene>
    <name evidence="11" type="primary">radA</name>
    <name evidence="15" type="ORF">A2782_03970</name>
</gene>
<dbReference type="InterPro" id="IPR003593">
    <property type="entry name" value="AAA+_ATPase"/>
</dbReference>
<dbReference type="GO" id="GO:0003684">
    <property type="term" value="F:damaged DNA binding"/>
    <property type="evidence" value="ECO:0007669"/>
    <property type="project" value="InterPro"/>
</dbReference>
<dbReference type="Proteomes" id="UP000177967">
    <property type="component" value="Unassembled WGS sequence"/>
</dbReference>
<keyword evidence="9 11" id="KW-0238">DNA-binding</keyword>
<keyword evidence="5" id="KW-0378">Hydrolase</keyword>
<keyword evidence="7 11" id="KW-0067">ATP-binding</keyword>
<evidence type="ECO:0000256" key="8">
    <source>
        <dbReference type="ARBA" id="ARBA00023016"/>
    </source>
</evidence>
<dbReference type="InterPro" id="IPR041166">
    <property type="entry name" value="Rubredoxin_2"/>
</dbReference>
<evidence type="ECO:0000256" key="7">
    <source>
        <dbReference type="ARBA" id="ARBA00022840"/>
    </source>
</evidence>
<keyword evidence="4 13" id="KW-0863">Zinc-finger</keyword>
<dbReference type="Gene3D" id="3.30.230.10">
    <property type="match status" value="1"/>
</dbReference>
<dbReference type="InterPro" id="IPR020568">
    <property type="entry name" value="Ribosomal_Su5_D2-typ_SF"/>
</dbReference>
<dbReference type="PRINTS" id="PR01874">
    <property type="entry name" value="DNAREPAIRADA"/>
</dbReference>
<keyword evidence="1 11" id="KW-0479">Metal-binding</keyword>
<evidence type="ECO:0000256" key="10">
    <source>
        <dbReference type="ARBA" id="ARBA00023204"/>
    </source>
</evidence>
<dbReference type="Pfam" id="PF18073">
    <property type="entry name" value="Zn_ribbon_LapB"/>
    <property type="match status" value="1"/>
</dbReference>
<proteinExistence type="inferred from homology"/>
<dbReference type="GO" id="GO:0140664">
    <property type="term" value="F:ATP-dependent DNA damage sensor activity"/>
    <property type="evidence" value="ECO:0007669"/>
    <property type="project" value="InterPro"/>
</dbReference>